<keyword evidence="3" id="KW-1185">Reference proteome</keyword>
<reference evidence="2 3" key="1">
    <citation type="submission" date="2020-02" db="EMBL/GenBank/DDBJ databases">
        <title>Draft genome sequence of Haematococcus lacustris strain NIES-144.</title>
        <authorList>
            <person name="Morimoto D."/>
            <person name="Nakagawa S."/>
            <person name="Yoshida T."/>
            <person name="Sawayama S."/>
        </authorList>
    </citation>
    <scope>NUCLEOTIDE SEQUENCE [LARGE SCALE GENOMIC DNA]</scope>
    <source>
        <strain evidence="2 3">NIES-144</strain>
    </source>
</reference>
<name>A0A6A0A4J6_HAELA</name>
<proteinExistence type="predicted"/>
<evidence type="ECO:0000313" key="3">
    <source>
        <dbReference type="Proteomes" id="UP000485058"/>
    </source>
</evidence>
<comment type="caution">
    <text evidence="2">The sequence shown here is derived from an EMBL/GenBank/DDBJ whole genome shotgun (WGS) entry which is preliminary data.</text>
</comment>
<sequence>SGFRPDLRLRGHHASSLRLTSGFHASGASALENADSGGEQPTLPTIIGASCHNSPSDDGYSQRLLSRNERPQVASKLLAQTEQRTTRRKRGSKQMDKIATLPMATSMAVLYMDSPNPGAA</sequence>
<gene>
    <name evidence="2" type="ORF">HaLaN_23741</name>
</gene>
<dbReference type="EMBL" id="BLLF01002903">
    <property type="protein sequence ID" value="GFH25732.1"/>
    <property type="molecule type" value="Genomic_DNA"/>
</dbReference>
<evidence type="ECO:0000256" key="1">
    <source>
        <dbReference type="SAM" id="MobiDB-lite"/>
    </source>
</evidence>
<dbReference type="AlphaFoldDB" id="A0A6A0A4J6"/>
<feature type="non-terminal residue" evidence="2">
    <location>
        <position position="1"/>
    </location>
</feature>
<feature type="region of interest" description="Disordered" evidence="1">
    <location>
        <begin position="30"/>
        <end position="97"/>
    </location>
</feature>
<organism evidence="2 3">
    <name type="scientific">Haematococcus lacustris</name>
    <name type="common">Green alga</name>
    <name type="synonym">Haematococcus pluvialis</name>
    <dbReference type="NCBI Taxonomy" id="44745"/>
    <lineage>
        <taxon>Eukaryota</taxon>
        <taxon>Viridiplantae</taxon>
        <taxon>Chlorophyta</taxon>
        <taxon>core chlorophytes</taxon>
        <taxon>Chlorophyceae</taxon>
        <taxon>CS clade</taxon>
        <taxon>Chlamydomonadales</taxon>
        <taxon>Haematococcaceae</taxon>
        <taxon>Haematococcus</taxon>
    </lineage>
</organism>
<evidence type="ECO:0000313" key="2">
    <source>
        <dbReference type="EMBL" id="GFH25732.1"/>
    </source>
</evidence>
<protein>
    <submittedName>
        <fullName evidence="2">Uncharacterized protein</fullName>
    </submittedName>
</protein>
<dbReference type="Proteomes" id="UP000485058">
    <property type="component" value="Unassembled WGS sequence"/>
</dbReference>
<accession>A0A6A0A4J6</accession>